<evidence type="ECO:0000313" key="4">
    <source>
        <dbReference type="Proteomes" id="UP000561011"/>
    </source>
</evidence>
<dbReference type="Proteomes" id="UP000561011">
    <property type="component" value="Unassembled WGS sequence"/>
</dbReference>
<dbReference type="InterPro" id="IPR021449">
    <property type="entry name" value="DUF3099"/>
</dbReference>
<name>A0A853ESJ7_9MICO</name>
<dbReference type="Pfam" id="PF11298">
    <property type="entry name" value="DUF3099"/>
    <property type="match status" value="1"/>
</dbReference>
<keyword evidence="4" id="KW-1185">Reference proteome</keyword>
<keyword evidence="2" id="KW-1133">Transmembrane helix</keyword>
<protein>
    <submittedName>
        <fullName evidence="3">DUF3099 domain-containing protein</fullName>
    </submittedName>
</protein>
<keyword evidence="2" id="KW-0472">Membrane</keyword>
<organism evidence="3 4">
    <name type="scientific">Sanguibacter inulinus</name>
    <dbReference type="NCBI Taxonomy" id="60922"/>
    <lineage>
        <taxon>Bacteria</taxon>
        <taxon>Bacillati</taxon>
        <taxon>Actinomycetota</taxon>
        <taxon>Actinomycetes</taxon>
        <taxon>Micrococcales</taxon>
        <taxon>Sanguibacteraceae</taxon>
        <taxon>Sanguibacter</taxon>
    </lineage>
</organism>
<dbReference type="RefSeq" id="WP_179913085.1">
    <property type="nucleotide sequence ID" value="NZ_JACBYE010000014.1"/>
</dbReference>
<comment type="caution">
    <text evidence="3">The sequence shown here is derived from an EMBL/GenBank/DDBJ whole genome shotgun (WGS) entry which is preliminary data.</text>
</comment>
<feature type="transmembrane region" description="Helical" evidence="2">
    <location>
        <begin position="60"/>
        <end position="77"/>
    </location>
</feature>
<gene>
    <name evidence="3" type="ORF">HZZ10_07795</name>
</gene>
<keyword evidence="2" id="KW-0812">Transmembrane</keyword>
<feature type="transmembrane region" description="Helical" evidence="2">
    <location>
        <begin position="37"/>
        <end position="54"/>
    </location>
</feature>
<dbReference type="AlphaFoldDB" id="A0A853ESJ7"/>
<evidence type="ECO:0000313" key="3">
    <source>
        <dbReference type="EMBL" id="NYS93427.1"/>
    </source>
</evidence>
<feature type="compositionally biased region" description="Low complexity" evidence="1">
    <location>
        <begin position="139"/>
        <end position="161"/>
    </location>
</feature>
<evidence type="ECO:0000256" key="1">
    <source>
        <dbReference type="SAM" id="MobiDB-lite"/>
    </source>
</evidence>
<sequence length="168" mass="18008">MKTPGTRGRSEHRDEVHRITNAADSLRQDQSRRAKRYLLQMGIRLACFAGAFFADGWLMWALLAGAVLLPYVAVVSANETRVKGQETQGPLMEYYQLPSAEGATGPFGPASARPTTEDPPVYVHVMDPEGPGDGPQSRPTSGSGEDGGSTTPPADDAPPAAQHDERHP</sequence>
<feature type="region of interest" description="Disordered" evidence="1">
    <location>
        <begin position="99"/>
        <end position="168"/>
    </location>
</feature>
<dbReference type="EMBL" id="JACBYE010000014">
    <property type="protein sequence ID" value="NYS93427.1"/>
    <property type="molecule type" value="Genomic_DNA"/>
</dbReference>
<evidence type="ECO:0000256" key="2">
    <source>
        <dbReference type="SAM" id="Phobius"/>
    </source>
</evidence>
<accession>A0A853ESJ7</accession>
<proteinExistence type="predicted"/>
<reference evidence="3 4" key="1">
    <citation type="submission" date="2020-07" db="EMBL/GenBank/DDBJ databases">
        <title>MOT database genomes.</title>
        <authorList>
            <person name="Joseph S."/>
            <person name="Aduse-Opoku J."/>
            <person name="Hashim A."/>
            <person name="Wade W."/>
            <person name="Curtis M."/>
        </authorList>
    </citation>
    <scope>NUCLEOTIDE SEQUENCE [LARGE SCALE GENOMIC DNA]</scope>
    <source>
        <strain evidence="3 4">DSM 100099</strain>
    </source>
</reference>